<evidence type="ECO:0000256" key="2">
    <source>
        <dbReference type="SAM" id="SignalP"/>
    </source>
</evidence>
<accession>A0A9P5YKX1</accession>
<keyword evidence="1" id="KW-0472">Membrane</keyword>
<name>A0A9P5YKX1_9AGAR</name>
<reference evidence="3" key="1">
    <citation type="submission" date="2020-11" db="EMBL/GenBank/DDBJ databases">
        <authorList>
            <consortium name="DOE Joint Genome Institute"/>
            <person name="Ahrendt S."/>
            <person name="Riley R."/>
            <person name="Andreopoulos W."/>
            <person name="Labutti K."/>
            <person name="Pangilinan J."/>
            <person name="Ruiz-Duenas F.J."/>
            <person name="Barrasa J.M."/>
            <person name="Sanchez-Garcia M."/>
            <person name="Camarero S."/>
            <person name="Miyauchi S."/>
            <person name="Serrano A."/>
            <person name="Linde D."/>
            <person name="Babiker R."/>
            <person name="Drula E."/>
            <person name="Ayuso-Fernandez I."/>
            <person name="Pacheco R."/>
            <person name="Padilla G."/>
            <person name="Ferreira P."/>
            <person name="Barriuso J."/>
            <person name="Kellner H."/>
            <person name="Castanera R."/>
            <person name="Alfaro M."/>
            <person name="Ramirez L."/>
            <person name="Pisabarro A.G."/>
            <person name="Kuo A."/>
            <person name="Tritt A."/>
            <person name="Lipzen A."/>
            <person name="He G."/>
            <person name="Yan M."/>
            <person name="Ng V."/>
            <person name="Cullen D."/>
            <person name="Martin F."/>
            <person name="Rosso M.-N."/>
            <person name="Henrissat B."/>
            <person name="Hibbett D."/>
            <person name="Martinez A.T."/>
            <person name="Grigoriev I.V."/>
        </authorList>
    </citation>
    <scope>NUCLEOTIDE SEQUENCE</scope>
    <source>
        <strain evidence="3">CIRM-BRFM 674</strain>
    </source>
</reference>
<keyword evidence="1" id="KW-0812">Transmembrane</keyword>
<proteinExistence type="predicted"/>
<keyword evidence="4" id="KW-1185">Reference proteome</keyword>
<organism evidence="3 4">
    <name type="scientific">Pholiota conissans</name>
    <dbReference type="NCBI Taxonomy" id="109636"/>
    <lineage>
        <taxon>Eukaryota</taxon>
        <taxon>Fungi</taxon>
        <taxon>Dikarya</taxon>
        <taxon>Basidiomycota</taxon>
        <taxon>Agaricomycotina</taxon>
        <taxon>Agaricomycetes</taxon>
        <taxon>Agaricomycetidae</taxon>
        <taxon>Agaricales</taxon>
        <taxon>Agaricineae</taxon>
        <taxon>Strophariaceae</taxon>
        <taxon>Pholiota</taxon>
    </lineage>
</organism>
<comment type="caution">
    <text evidence="3">The sequence shown here is derived from an EMBL/GenBank/DDBJ whole genome shotgun (WGS) entry which is preliminary data.</text>
</comment>
<sequence length="107" mass="12080">MSSFTMLGFFGLAECRFANVPAQVMGHCPRFPLSHCIRAWKHCLKFIEHLAESVLYVDVVLCMGCGLGIDNTQPETLGKGSYTYSELVYLCYFILLCGFYIHPPLFT</sequence>
<keyword evidence="2" id="KW-0732">Signal</keyword>
<gene>
    <name evidence="3" type="ORF">BDN70DRAFT_888410</name>
</gene>
<dbReference type="Proteomes" id="UP000807469">
    <property type="component" value="Unassembled WGS sequence"/>
</dbReference>
<dbReference type="AlphaFoldDB" id="A0A9P5YKX1"/>
<feature type="transmembrane region" description="Helical" evidence="1">
    <location>
        <begin position="87"/>
        <end position="106"/>
    </location>
</feature>
<evidence type="ECO:0000256" key="1">
    <source>
        <dbReference type="SAM" id="Phobius"/>
    </source>
</evidence>
<evidence type="ECO:0008006" key="5">
    <source>
        <dbReference type="Google" id="ProtNLM"/>
    </source>
</evidence>
<protein>
    <recommendedName>
        <fullName evidence="5">Secreted protein</fullName>
    </recommendedName>
</protein>
<evidence type="ECO:0000313" key="4">
    <source>
        <dbReference type="Proteomes" id="UP000807469"/>
    </source>
</evidence>
<feature type="chain" id="PRO_5040236136" description="Secreted protein" evidence="2">
    <location>
        <begin position="16"/>
        <end position="107"/>
    </location>
</feature>
<evidence type="ECO:0000313" key="3">
    <source>
        <dbReference type="EMBL" id="KAF9471169.1"/>
    </source>
</evidence>
<keyword evidence="1" id="KW-1133">Transmembrane helix</keyword>
<dbReference type="EMBL" id="MU155743">
    <property type="protein sequence ID" value="KAF9471169.1"/>
    <property type="molecule type" value="Genomic_DNA"/>
</dbReference>
<feature type="signal peptide" evidence="2">
    <location>
        <begin position="1"/>
        <end position="15"/>
    </location>
</feature>